<name>A0ABQ3DA73_9ACTN</name>
<evidence type="ECO:0000313" key="1">
    <source>
        <dbReference type="EMBL" id="GHA66682.1"/>
    </source>
</evidence>
<gene>
    <name evidence="1" type="ORF">GCM10010345_83110</name>
</gene>
<evidence type="ECO:0008006" key="3">
    <source>
        <dbReference type="Google" id="ProtNLM"/>
    </source>
</evidence>
<accession>A0ABQ3DA73</accession>
<organism evidence="1 2">
    <name type="scientific">Streptomyces canarius</name>
    <dbReference type="NCBI Taxonomy" id="285453"/>
    <lineage>
        <taxon>Bacteria</taxon>
        <taxon>Bacillati</taxon>
        <taxon>Actinomycetota</taxon>
        <taxon>Actinomycetes</taxon>
        <taxon>Kitasatosporales</taxon>
        <taxon>Streptomycetaceae</taxon>
        <taxon>Streptomyces</taxon>
    </lineage>
</organism>
<dbReference type="InterPro" id="IPR008990">
    <property type="entry name" value="Elect_transpt_acc-like_dom_sf"/>
</dbReference>
<comment type="caution">
    <text evidence="1">The sequence shown here is derived from an EMBL/GenBank/DDBJ whole genome shotgun (WGS) entry which is preliminary data.</text>
</comment>
<evidence type="ECO:0000313" key="2">
    <source>
        <dbReference type="Proteomes" id="UP000653644"/>
    </source>
</evidence>
<keyword evidence="2" id="KW-1185">Reference proteome</keyword>
<dbReference type="SUPFAM" id="SSF50090">
    <property type="entry name" value="Electron transport accessory proteins"/>
    <property type="match status" value="1"/>
</dbReference>
<sequence>MRLYRVRIEQSALWPDYDGPADDVLELEMYEHWLEPVDHFPTQGA</sequence>
<reference evidence="2" key="1">
    <citation type="journal article" date="2019" name="Int. J. Syst. Evol. Microbiol.">
        <title>The Global Catalogue of Microorganisms (GCM) 10K type strain sequencing project: providing services to taxonomists for standard genome sequencing and annotation.</title>
        <authorList>
            <consortium name="The Broad Institute Genomics Platform"/>
            <consortium name="The Broad Institute Genome Sequencing Center for Infectious Disease"/>
            <person name="Wu L."/>
            <person name="Ma J."/>
        </authorList>
    </citation>
    <scope>NUCLEOTIDE SEQUENCE [LARGE SCALE GENOMIC DNA]</scope>
    <source>
        <strain evidence="2">JCM 4733</strain>
    </source>
</reference>
<dbReference type="EMBL" id="BMVN01000058">
    <property type="protein sequence ID" value="GHA66682.1"/>
    <property type="molecule type" value="Genomic_DNA"/>
</dbReference>
<protein>
    <recommendedName>
        <fullName evidence="3">Nitrile hydratase beta subunit domain-containing protein</fullName>
    </recommendedName>
</protein>
<dbReference type="Proteomes" id="UP000653644">
    <property type="component" value="Unassembled WGS sequence"/>
</dbReference>
<dbReference type="Gene3D" id="2.30.30.50">
    <property type="match status" value="1"/>
</dbReference>
<proteinExistence type="predicted"/>